<dbReference type="AlphaFoldDB" id="J9D4A9"/>
<dbReference type="Pfam" id="PF00227">
    <property type="entry name" value="Proteasome"/>
    <property type="match status" value="1"/>
</dbReference>
<dbReference type="PANTHER" id="PTHR32194">
    <property type="entry name" value="METALLOPROTEASE TLDD"/>
    <property type="match status" value="1"/>
</dbReference>
<dbReference type="GO" id="GO:0019774">
    <property type="term" value="C:proteasome core complex, beta-subunit complex"/>
    <property type="evidence" value="ECO:0007669"/>
    <property type="project" value="EnsemblFungi"/>
</dbReference>
<dbReference type="GO" id="GO:0005737">
    <property type="term" value="C:cytoplasm"/>
    <property type="evidence" value="ECO:0007669"/>
    <property type="project" value="TreeGrafter"/>
</dbReference>
<dbReference type="VEuPathDB" id="MicrosporidiaDB:EDEG_03183"/>
<evidence type="ECO:0000313" key="2">
    <source>
        <dbReference type="Proteomes" id="UP000003163"/>
    </source>
</evidence>
<dbReference type="GO" id="GO:0061133">
    <property type="term" value="F:endopeptidase activator activity"/>
    <property type="evidence" value="ECO:0007669"/>
    <property type="project" value="EnsemblFungi"/>
</dbReference>
<dbReference type="InterPro" id="IPR001353">
    <property type="entry name" value="Proteasome_sua/b"/>
</dbReference>
<dbReference type="PROSITE" id="PS51476">
    <property type="entry name" value="PROTEASOME_BETA_2"/>
    <property type="match status" value="1"/>
</dbReference>
<evidence type="ECO:0008006" key="3">
    <source>
        <dbReference type="Google" id="ProtNLM"/>
    </source>
</evidence>
<dbReference type="STRING" id="1003232.J9D4A9"/>
<dbReference type="OMA" id="CSEQLYG"/>
<dbReference type="OrthoDB" id="204949at2759"/>
<reference evidence="2" key="2">
    <citation type="submission" date="2015-07" db="EMBL/GenBank/DDBJ databases">
        <title>Contrasting host-pathogen interactions and genome evolution in two generalist and specialist microsporidian pathogens of mosquitoes.</title>
        <authorList>
            <consortium name="The Broad Institute Genomics Platform"/>
            <consortium name="The Broad Institute Genome Sequencing Center for Infectious Disease"/>
            <person name="Cuomo C.A."/>
            <person name="Sanscrainte N.D."/>
            <person name="Goldberg J.M."/>
            <person name="Heiman D."/>
            <person name="Young S."/>
            <person name="Zeng Q."/>
            <person name="Becnel J.J."/>
            <person name="Birren B.W."/>
        </authorList>
    </citation>
    <scope>NUCLEOTIDE SEQUENCE [LARGE SCALE GENOMIC DNA]</scope>
    <source>
        <strain evidence="2">USNM 41457</strain>
    </source>
</reference>
<dbReference type="Gene3D" id="3.60.20.10">
    <property type="entry name" value="Glutamine Phosphoribosylpyrophosphate, subunit 1, domain 1"/>
    <property type="match status" value="1"/>
</dbReference>
<gene>
    <name evidence="1" type="ORF">EDEG_03183</name>
</gene>
<dbReference type="FunCoup" id="J9D4A9">
    <property type="interactions" value="276"/>
</dbReference>
<organism evidence="1 2">
    <name type="scientific">Edhazardia aedis (strain USNM 41457)</name>
    <name type="common">Microsporidian parasite</name>
    <dbReference type="NCBI Taxonomy" id="1003232"/>
    <lineage>
        <taxon>Eukaryota</taxon>
        <taxon>Fungi</taxon>
        <taxon>Fungi incertae sedis</taxon>
        <taxon>Microsporidia</taxon>
        <taxon>Edhazardia</taxon>
    </lineage>
</organism>
<proteinExistence type="predicted"/>
<dbReference type="EMBL" id="AFBI03000074">
    <property type="protein sequence ID" value="EJW02389.1"/>
    <property type="molecule type" value="Genomic_DNA"/>
</dbReference>
<name>J9D4A9_EDHAE</name>
<dbReference type="Proteomes" id="UP000003163">
    <property type="component" value="Unassembled WGS sequence"/>
</dbReference>
<accession>J9D4A9</accession>
<sequence>MSISTHYGGSVLAVKSRNSIAFLTDLRLGQGNFTTSMNFPKIHKITSKLFVGLPQFIPDAQFLLKKIIKNHNLFVLNENRPMEPEELTNMVSYILYSRRFTPLFTSPVIAGFNKFGEPYVSGMDQIGCLDEPEDFVVSGTAERNLAGMCEALWQKDLEGEDLFVMAVQAFANAIDRDALSGWGIEGFLIQNEKVLQRRVRMRLD</sequence>
<comment type="caution">
    <text evidence="1">The sequence shown here is derived from an EMBL/GenBank/DDBJ whole genome shotgun (WGS) entry which is preliminary data.</text>
</comment>
<keyword evidence="2" id="KW-1185">Reference proteome</keyword>
<dbReference type="PANTHER" id="PTHR32194:SF10">
    <property type="entry name" value="PROTEASOME SUBUNIT BETA TYPE-3"/>
    <property type="match status" value="1"/>
</dbReference>
<dbReference type="GO" id="GO:0043161">
    <property type="term" value="P:proteasome-mediated ubiquitin-dependent protein catabolic process"/>
    <property type="evidence" value="ECO:0007669"/>
    <property type="project" value="EnsemblFungi"/>
</dbReference>
<dbReference type="GO" id="GO:0010499">
    <property type="term" value="P:proteasomal ubiquitin-independent protein catabolic process"/>
    <property type="evidence" value="ECO:0007669"/>
    <property type="project" value="EnsemblFungi"/>
</dbReference>
<protein>
    <recommendedName>
        <fullName evidence="3">Proteasome subunit beta type-3</fullName>
    </recommendedName>
</protein>
<evidence type="ECO:0000313" key="1">
    <source>
        <dbReference type="EMBL" id="EJW02389.1"/>
    </source>
</evidence>
<dbReference type="InterPro" id="IPR023333">
    <property type="entry name" value="Proteasome_suB-type"/>
</dbReference>
<dbReference type="SUPFAM" id="SSF56235">
    <property type="entry name" value="N-terminal nucleophile aminohydrolases (Ntn hydrolases)"/>
    <property type="match status" value="1"/>
</dbReference>
<dbReference type="InterPro" id="IPR029055">
    <property type="entry name" value="Ntn_hydrolases_N"/>
</dbReference>
<dbReference type="InParanoid" id="J9D4A9"/>
<dbReference type="HOGENOM" id="CLU_035750_10_0_1"/>
<reference evidence="1 2" key="1">
    <citation type="submission" date="2011-08" db="EMBL/GenBank/DDBJ databases">
        <authorList>
            <person name="Liu Z.J."/>
            <person name="Shi F.L."/>
            <person name="Lu J.Q."/>
            <person name="Li M."/>
            <person name="Wang Z.L."/>
        </authorList>
    </citation>
    <scope>NUCLEOTIDE SEQUENCE [LARGE SCALE GENOMIC DNA]</scope>
    <source>
        <strain evidence="1 2">USNM 41457</strain>
    </source>
</reference>